<evidence type="ECO:0000256" key="3">
    <source>
        <dbReference type="ARBA" id="ARBA00023082"/>
    </source>
</evidence>
<comment type="similarity">
    <text evidence="1">Belongs to the sigma-70 factor family. ECF subfamily.</text>
</comment>
<keyword evidence="3" id="KW-0731">Sigma factor</keyword>
<dbReference type="GO" id="GO:0016987">
    <property type="term" value="F:sigma factor activity"/>
    <property type="evidence" value="ECO:0007669"/>
    <property type="project" value="UniProtKB-KW"/>
</dbReference>
<dbReference type="PANTHER" id="PTHR43133">
    <property type="entry name" value="RNA POLYMERASE ECF-TYPE SIGMA FACTO"/>
    <property type="match status" value="1"/>
</dbReference>
<dbReference type="CDD" id="cd06171">
    <property type="entry name" value="Sigma70_r4"/>
    <property type="match status" value="1"/>
</dbReference>
<dbReference type="InterPro" id="IPR039425">
    <property type="entry name" value="RNA_pol_sigma-70-like"/>
</dbReference>
<evidence type="ECO:0000256" key="2">
    <source>
        <dbReference type="ARBA" id="ARBA00023015"/>
    </source>
</evidence>
<dbReference type="Pfam" id="PF08281">
    <property type="entry name" value="Sigma70_r4_2"/>
    <property type="match status" value="1"/>
</dbReference>
<sequence length="268" mass="31790">MTAKLFSVVTSERFFFSGERLEEFLCHSINFPCGFIFADSTKTLICLTRTQVNYHFLGGNRNMLLTINNIKKNYQKNNQFVREETNLLKRLSRGEQKAFWSLWLPHQDYLYFRCITWMGGNCKDGEEALSRAIIKAYEKMPIHAEKITNPKAWLTRMTHNLCVDIHRERQRQVSNVEDIETVSENENSTSMLSWQTPDSLMLQEEMEEQIRQAIELLPSRMREPFVLRFYQEMSYPEIAEKLAISNSNVRKRIQQAREALQRQLRQYL</sequence>
<evidence type="ECO:0000259" key="7">
    <source>
        <dbReference type="Pfam" id="PF08281"/>
    </source>
</evidence>
<dbReference type="InterPro" id="IPR036388">
    <property type="entry name" value="WH-like_DNA-bd_sf"/>
</dbReference>
<reference evidence="8 9" key="1">
    <citation type="submission" date="2019-01" db="EMBL/GenBank/DDBJ databases">
        <title>Coherence of Microcystis species and biogeography revealed through population genomics.</title>
        <authorList>
            <person name="Perez-Carrascal O.M."/>
            <person name="Terrat Y."/>
            <person name="Giani A."/>
            <person name="Fortin N."/>
            <person name="Tromas N."/>
            <person name="Shapiro B.J."/>
        </authorList>
    </citation>
    <scope>NUCLEOTIDE SEQUENCE [LARGE SCALE GENOMIC DNA]</scope>
    <source>
        <strain evidence="8">Ma_QC_Ch_20071001_S25D</strain>
    </source>
</reference>
<feature type="coiled-coil region" evidence="6">
    <location>
        <begin position="239"/>
        <end position="266"/>
    </location>
</feature>
<dbReference type="SUPFAM" id="SSF88659">
    <property type="entry name" value="Sigma3 and sigma4 domains of RNA polymerase sigma factors"/>
    <property type="match status" value="1"/>
</dbReference>
<dbReference type="EMBL" id="SFBE01000006">
    <property type="protein sequence ID" value="TRU55065.1"/>
    <property type="molecule type" value="Genomic_DNA"/>
</dbReference>
<dbReference type="GO" id="GO:0006352">
    <property type="term" value="P:DNA-templated transcription initiation"/>
    <property type="evidence" value="ECO:0007669"/>
    <property type="project" value="InterPro"/>
</dbReference>
<dbReference type="Proteomes" id="UP000316958">
    <property type="component" value="Unassembled WGS sequence"/>
</dbReference>
<dbReference type="InterPro" id="IPR013325">
    <property type="entry name" value="RNA_pol_sigma_r2"/>
</dbReference>
<comment type="caution">
    <text evidence="8">The sequence shown here is derived from an EMBL/GenBank/DDBJ whole genome shotgun (WGS) entry which is preliminary data.</text>
</comment>
<evidence type="ECO:0000313" key="9">
    <source>
        <dbReference type="Proteomes" id="UP000316958"/>
    </source>
</evidence>
<dbReference type="PANTHER" id="PTHR43133:SF8">
    <property type="entry name" value="RNA POLYMERASE SIGMA FACTOR HI_1459-RELATED"/>
    <property type="match status" value="1"/>
</dbReference>
<dbReference type="GO" id="GO:0003677">
    <property type="term" value="F:DNA binding"/>
    <property type="evidence" value="ECO:0007669"/>
    <property type="project" value="UniProtKB-KW"/>
</dbReference>
<name>A0A552G7X0_MICAE</name>
<dbReference type="Gene3D" id="1.10.10.10">
    <property type="entry name" value="Winged helix-like DNA-binding domain superfamily/Winged helix DNA-binding domain"/>
    <property type="match status" value="1"/>
</dbReference>
<feature type="domain" description="RNA polymerase sigma factor 70 region 4 type 2" evidence="7">
    <location>
        <begin position="208"/>
        <end position="260"/>
    </location>
</feature>
<dbReference type="SUPFAM" id="SSF88946">
    <property type="entry name" value="Sigma2 domain of RNA polymerase sigma factors"/>
    <property type="match status" value="1"/>
</dbReference>
<dbReference type="Gene3D" id="1.10.1740.10">
    <property type="match status" value="1"/>
</dbReference>
<organism evidence="8 9">
    <name type="scientific">Microcystis aeruginosa Ma_QC_Ch_20071001_S25D</name>
    <dbReference type="NCBI Taxonomy" id="2486250"/>
    <lineage>
        <taxon>Bacteria</taxon>
        <taxon>Bacillati</taxon>
        <taxon>Cyanobacteriota</taxon>
        <taxon>Cyanophyceae</taxon>
        <taxon>Oscillatoriophycideae</taxon>
        <taxon>Chroococcales</taxon>
        <taxon>Microcystaceae</taxon>
        <taxon>Microcystis</taxon>
    </lineage>
</organism>
<dbReference type="NCBIfam" id="TIGR02937">
    <property type="entry name" value="sigma70-ECF"/>
    <property type="match status" value="1"/>
</dbReference>
<gene>
    <name evidence="8" type="ORF">EWV57_00345</name>
</gene>
<evidence type="ECO:0000256" key="6">
    <source>
        <dbReference type="SAM" id="Coils"/>
    </source>
</evidence>
<protein>
    <submittedName>
        <fullName evidence="8">RNA polymerase sigma factor</fullName>
    </submittedName>
</protein>
<proteinExistence type="inferred from homology"/>
<accession>A0A552G7X0</accession>
<evidence type="ECO:0000256" key="4">
    <source>
        <dbReference type="ARBA" id="ARBA00023125"/>
    </source>
</evidence>
<keyword evidence="4" id="KW-0238">DNA-binding</keyword>
<evidence type="ECO:0000256" key="1">
    <source>
        <dbReference type="ARBA" id="ARBA00010641"/>
    </source>
</evidence>
<dbReference type="InterPro" id="IPR014284">
    <property type="entry name" value="RNA_pol_sigma-70_dom"/>
</dbReference>
<evidence type="ECO:0000313" key="8">
    <source>
        <dbReference type="EMBL" id="TRU55065.1"/>
    </source>
</evidence>
<dbReference type="AlphaFoldDB" id="A0A552G7X0"/>
<dbReference type="InterPro" id="IPR013324">
    <property type="entry name" value="RNA_pol_sigma_r3/r4-like"/>
</dbReference>
<keyword evidence="2" id="KW-0805">Transcription regulation</keyword>
<keyword evidence="5" id="KW-0804">Transcription</keyword>
<evidence type="ECO:0000256" key="5">
    <source>
        <dbReference type="ARBA" id="ARBA00023163"/>
    </source>
</evidence>
<dbReference type="InterPro" id="IPR013249">
    <property type="entry name" value="RNA_pol_sigma70_r4_t2"/>
</dbReference>
<keyword evidence="6" id="KW-0175">Coiled coil</keyword>